<dbReference type="SUPFAM" id="SSF111369">
    <property type="entry name" value="HlyD-like secretion proteins"/>
    <property type="match status" value="1"/>
</dbReference>
<dbReference type="InterPro" id="IPR058625">
    <property type="entry name" value="MdtA-like_BSH"/>
</dbReference>
<protein>
    <submittedName>
        <fullName evidence="5">Auxiliary transport protein, MFP family</fullName>
    </submittedName>
</protein>
<feature type="domain" description="Multidrug resistance protein MdtA-like barrel-sandwich hybrid" evidence="4">
    <location>
        <begin position="62"/>
        <end position="245"/>
    </location>
</feature>
<dbReference type="AlphaFoldDB" id="A0A0E1W7Y5"/>
<dbReference type="PRINTS" id="PR01490">
    <property type="entry name" value="RTXTOXIND"/>
</dbReference>
<evidence type="ECO:0000313" key="5">
    <source>
        <dbReference type="EMBL" id="EET05722.1"/>
    </source>
</evidence>
<keyword evidence="2 3" id="KW-0175">Coiled coil</keyword>
<dbReference type="PANTHER" id="PTHR32347:SF23">
    <property type="entry name" value="BLL5650 PROTEIN"/>
    <property type="match status" value="1"/>
</dbReference>
<dbReference type="GO" id="GO:1990195">
    <property type="term" value="C:macrolide transmembrane transporter complex"/>
    <property type="evidence" value="ECO:0007669"/>
    <property type="project" value="InterPro"/>
</dbReference>
<dbReference type="GO" id="GO:0030313">
    <property type="term" value="C:cell envelope"/>
    <property type="evidence" value="ECO:0007669"/>
    <property type="project" value="UniProtKB-SubCell"/>
</dbReference>
<comment type="subcellular location">
    <subcellularLocation>
        <location evidence="1">Cell envelope</location>
    </subcellularLocation>
</comment>
<dbReference type="Gene3D" id="6.10.140.1990">
    <property type="match status" value="1"/>
</dbReference>
<evidence type="ECO:0000313" key="6">
    <source>
        <dbReference type="Proteomes" id="UP000001812"/>
    </source>
</evidence>
<gene>
    <name evidence="5" type="ORF">BURPS1710A_A1901</name>
</gene>
<proteinExistence type="predicted"/>
<name>A0A0E1W7Y5_BURPE</name>
<feature type="coiled-coil region" evidence="3">
    <location>
        <begin position="101"/>
        <end position="154"/>
    </location>
</feature>
<reference evidence="6" key="1">
    <citation type="submission" date="2007-08" db="EMBL/GenBank/DDBJ databases">
        <title>Annotation of Burkholderia pseudomallei 1710a.</title>
        <authorList>
            <person name="Harkins D.M."/>
            <person name="DeShazer D."/>
            <person name="Woods D.E."/>
            <person name="Brinkac L.M."/>
            <person name="Brown K.A."/>
            <person name="Hung G.C."/>
            <person name="Tuanyok A."/>
            <person name="Zhang B."/>
            <person name="Nierman W.C."/>
        </authorList>
    </citation>
    <scope>NUCLEOTIDE SEQUENCE [LARGE SCALE GENOMIC DNA]</scope>
    <source>
        <strain evidence="6">1710a</strain>
    </source>
</reference>
<evidence type="ECO:0000259" key="4">
    <source>
        <dbReference type="Pfam" id="PF25917"/>
    </source>
</evidence>
<dbReference type="Gene3D" id="2.40.50.100">
    <property type="match status" value="1"/>
</dbReference>
<reference evidence="5 6" key="2">
    <citation type="submission" date="2009-05" db="EMBL/GenBank/DDBJ databases">
        <authorList>
            <person name="Harkins D.M."/>
            <person name="DeShazer D."/>
            <person name="Woods D.E."/>
            <person name="Brinkac L.M."/>
            <person name="Brown K.A."/>
            <person name="Hung G.C."/>
            <person name="Tuanyok A."/>
            <person name="Zhang B."/>
            <person name="Nierman W.C."/>
        </authorList>
    </citation>
    <scope>NUCLEOTIDE SEQUENCE [LARGE SCALE GENOMIC DNA]</scope>
    <source>
        <strain evidence="5 6">1710a</strain>
    </source>
</reference>
<dbReference type="Pfam" id="PF25917">
    <property type="entry name" value="BSH_RND"/>
    <property type="match status" value="1"/>
</dbReference>
<evidence type="ECO:0000256" key="3">
    <source>
        <dbReference type="SAM" id="Coils"/>
    </source>
</evidence>
<organism evidence="5 6">
    <name type="scientific">Burkholderia pseudomallei 1710a</name>
    <dbReference type="NCBI Taxonomy" id="320371"/>
    <lineage>
        <taxon>Bacteria</taxon>
        <taxon>Pseudomonadati</taxon>
        <taxon>Pseudomonadota</taxon>
        <taxon>Betaproteobacteria</taxon>
        <taxon>Burkholderiales</taxon>
        <taxon>Burkholderiaceae</taxon>
        <taxon>Burkholderia</taxon>
        <taxon>pseudomallei group</taxon>
    </lineage>
</organism>
<dbReference type="InterPro" id="IPR030190">
    <property type="entry name" value="MacA_alpha-hairpin_sf"/>
</dbReference>
<sequence>MRQRIVFVAAIVGFLASLAAAWVYSIQEPPQPPVFKPASNPYPRGVYATGIVESDQSSGANVNLYPEVTGTVTRIFVREGDAVKAGDALLAIDDAVQRATAAQLAAQADAAQALLDEIRAQPRRETLDVAAAQVEAAAASLKTAQDQYDKQQRAFAIDPRAVSRDALDNALNGVKLARANLGVLTRQYRLTRAGAWVYDVRNQEKQAVALRKAADAAAALLARYTLRAPADGVVLAMNAAVGSYLSPQGMYDTYTQGATPALVLGSPANHLQVRCYVDEILISRLPAGKMPSAHMSVRGTATEADLAFVRVQPYVTPKIQLSDQRAERVDVRVLPVIFRVVPRKDLRLFPGQIVDVYIASG</sequence>
<dbReference type="Proteomes" id="UP000001812">
    <property type="component" value="Chromosome II"/>
</dbReference>
<dbReference type="GO" id="GO:1990961">
    <property type="term" value="P:xenobiotic detoxification by transmembrane export across the plasma membrane"/>
    <property type="evidence" value="ECO:0007669"/>
    <property type="project" value="InterPro"/>
</dbReference>
<evidence type="ECO:0000256" key="1">
    <source>
        <dbReference type="ARBA" id="ARBA00004196"/>
    </source>
</evidence>
<dbReference type="EMBL" id="CM000833">
    <property type="protein sequence ID" value="EET05722.1"/>
    <property type="molecule type" value="Genomic_DNA"/>
</dbReference>
<accession>A0A0E1W7Y5</accession>
<dbReference type="RefSeq" id="WP_004529169.1">
    <property type="nucleotide sequence ID" value="NZ_CM000833.1"/>
</dbReference>
<evidence type="ECO:0000256" key="2">
    <source>
        <dbReference type="ARBA" id="ARBA00023054"/>
    </source>
</evidence>
<dbReference type="GO" id="GO:0019898">
    <property type="term" value="C:extrinsic component of membrane"/>
    <property type="evidence" value="ECO:0007669"/>
    <property type="project" value="InterPro"/>
</dbReference>
<dbReference type="PANTHER" id="PTHR32347">
    <property type="entry name" value="EFFLUX SYSTEM COMPONENT YKNX-RELATED"/>
    <property type="match status" value="1"/>
</dbReference>
<dbReference type="InterPro" id="IPR050465">
    <property type="entry name" value="UPF0194_transport"/>
</dbReference>
<dbReference type="HOGENOM" id="CLU_018816_6_4_4"/>